<dbReference type="Pfam" id="PF00646">
    <property type="entry name" value="F-box"/>
    <property type="match status" value="1"/>
</dbReference>
<gene>
    <name evidence="2" type="ORF">GQ43DRAFT_215416</name>
</gene>
<dbReference type="Proteomes" id="UP000799536">
    <property type="component" value="Unassembled WGS sequence"/>
</dbReference>
<keyword evidence="3" id="KW-1185">Reference proteome</keyword>
<dbReference type="SUPFAM" id="SSF81383">
    <property type="entry name" value="F-box domain"/>
    <property type="match status" value="1"/>
</dbReference>
<comment type="caution">
    <text evidence="2">The sequence shown here is derived from an EMBL/GenBank/DDBJ whole genome shotgun (WGS) entry which is preliminary data.</text>
</comment>
<dbReference type="InterPro" id="IPR001810">
    <property type="entry name" value="F-box_dom"/>
</dbReference>
<dbReference type="PROSITE" id="PS50181">
    <property type="entry name" value="FBOX"/>
    <property type="match status" value="1"/>
</dbReference>
<accession>A0A9P4MLM9</accession>
<feature type="domain" description="F-box" evidence="1">
    <location>
        <begin position="7"/>
        <end position="55"/>
    </location>
</feature>
<dbReference type="AlphaFoldDB" id="A0A9P4MLM9"/>
<name>A0A9P4MLM9_9PLEO</name>
<evidence type="ECO:0000313" key="2">
    <source>
        <dbReference type="EMBL" id="KAF2197274.1"/>
    </source>
</evidence>
<evidence type="ECO:0000259" key="1">
    <source>
        <dbReference type="PROSITE" id="PS50181"/>
    </source>
</evidence>
<organism evidence="2 3">
    <name type="scientific">Delitschia confertaspora ATCC 74209</name>
    <dbReference type="NCBI Taxonomy" id="1513339"/>
    <lineage>
        <taxon>Eukaryota</taxon>
        <taxon>Fungi</taxon>
        <taxon>Dikarya</taxon>
        <taxon>Ascomycota</taxon>
        <taxon>Pezizomycotina</taxon>
        <taxon>Dothideomycetes</taxon>
        <taxon>Pleosporomycetidae</taxon>
        <taxon>Pleosporales</taxon>
        <taxon>Delitschiaceae</taxon>
        <taxon>Delitschia</taxon>
    </lineage>
</organism>
<proteinExistence type="predicted"/>
<evidence type="ECO:0000313" key="3">
    <source>
        <dbReference type="Proteomes" id="UP000799536"/>
    </source>
</evidence>
<dbReference type="EMBL" id="ML994255">
    <property type="protein sequence ID" value="KAF2197274.1"/>
    <property type="molecule type" value="Genomic_DNA"/>
</dbReference>
<dbReference type="InterPro" id="IPR036047">
    <property type="entry name" value="F-box-like_dom_sf"/>
</dbReference>
<protein>
    <submittedName>
        <fullName evidence="2">F-box domain-containing protein</fullName>
    </submittedName>
</protein>
<sequence>MSSTSSAPPLLRLPVELHRDIVDLLPFQDKVRLRLTNQHFCSVIKPPTHQEYLAVESRPWATSQSLFACSACKRLRPLLKFSDDMRKGSKSRHGSEAHLRFCIDCGVERGKYKAGTELKIMGKACVVCRICHRFADAVGSKGACNSCLPLPNSTRAIGSNIGSGYADGPYELNDDWTYAVTSYEDNHSDDWNGLWHNV</sequence>
<dbReference type="OrthoDB" id="5281164at2759"/>
<reference evidence="2" key="1">
    <citation type="journal article" date="2020" name="Stud. Mycol.">
        <title>101 Dothideomycetes genomes: a test case for predicting lifestyles and emergence of pathogens.</title>
        <authorList>
            <person name="Haridas S."/>
            <person name="Albert R."/>
            <person name="Binder M."/>
            <person name="Bloem J."/>
            <person name="Labutti K."/>
            <person name="Salamov A."/>
            <person name="Andreopoulos B."/>
            <person name="Baker S."/>
            <person name="Barry K."/>
            <person name="Bills G."/>
            <person name="Bluhm B."/>
            <person name="Cannon C."/>
            <person name="Castanera R."/>
            <person name="Culley D."/>
            <person name="Daum C."/>
            <person name="Ezra D."/>
            <person name="Gonzalez J."/>
            <person name="Henrissat B."/>
            <person name="Kuo A."/>
            <person name="Liang C."/>
            <person name="Lipzen A."/>
            <person name="Lutzoni F."/>
            <person name="Magnuson J."/>
            <person name="Mondo S."/>
            <person name="Nolan M."/>
            <person name="Ohm R."/>
            <person name="Pangilinan J."/>
            <person name="Park H.-J."/>
            <person name="Ramirez L."/>
            <person name="Alfaro M."/>
            <person name="Sun H."/>
            <person name="Tritt A."/>
            <person name="Yoshinaga Y."/>
            <person name="Zwiers L.-H."/>
            <person name="Turgeon B."/>
            <person name="Goodwin S."/>
            <person name="Spatafora J."/>
            <person name="Crous P."/>
            <person name="Grigoriev I."/>
        </authorList>
    </citation>
    <scope>NUCLEOTIDE SEQUENCE</scope>
    <source>
        <strain evidence="2">ATCC 74209</strain>
    </source>
</reference>